<keyword evidence="4" id="KW-0663">Pyridoxal phosphate</keyword>
<dbReference type="GO" id="GO:0005829">
    <property type="term" value="C:cytosol"/>
    <property type="evidence" value="ECO:0007669"/>
    <property type="project" value="TreeGrafter"/>
</dbReference>
<protein>
    <submittedName>
        <fullName evidence="6">Threonine aldolase</fullName>
    </submittedName>
</protein>
<dbReference type="SUPFAM" id="SSF53383">
    <property type="entry name" value="PLP-dependent transferases"/>
    <property type="match status" value="1"/>
</dbReference>
<comment type="caution">
    <text evidence="6">The sequence shown here is derived from an EMBL/GenBank/DDBJ whole genome shotgun (WGS) entry which is preliminary data.</text>
</comment>
<dbReference type="RefSeq" id="WP_133326099.1">
    <property type="nucleotide sequence ID" value="NZ_SMYL01000002.1"/>
</dbReference>
<comment type="similarity">
    <text evidence="2">Belongs to the threonine aldolase family.</text>
</comment>
<evidence type="ECO:0000259" key="5">
    <source>
        <dbReference type="Pfam" id="PF01212"/>
    </source>
</evidence>
<evidence type="ECO:0000313" key="7">
    <source>
        <dbReference type="Proteomes" id="UP000294829"/>
    </source>
</evidence>
<sequence length="365" mass="40593">MTELELNQLRAQCHTVLAGHKSVSPAEEFAAMADFCKQHHIEFDTYGEGEFVQQFEQKIADLLGFEAGVFCITGTMTQTLALRLACGERGSSLVVLHPTAHILKHENSNYQVLDHFEVQNIGDPFRVWNAADLSAVKDKLAAALVELPMREIGGQLISLDELNKIKQHCHENNIHLHMDGARLWEAQAGYGVPFAEITQGFDSVYVSFYKGIGGMAGAMLLGNKDFVAKAKVWMHRQGGSVFRRLPYVVSAAMQFDRRLAAIPACFAKTKEVLEILRQFPALKINPSSAHCNMFHLYLPVSRERAMEIRNQVAQESGVWLFNRASHAALPDQSYIEWMIGDQALALRNEDITAALALLNAAVDGQ</sequence>
<dbReference type="InterPro" id="IPR015422">
    <property type="entry name" value="PyrdxlP-dep_Trfase_small"/>
</dbReference>
<keyword evidence="7" id="KW-1185">Reference proteome</keyword>
<organism evidence="6 7">
    <name type="scientific">Sapientia aquatica</name>
    <dbReference type="NCBI Taxonomy" id="1549640"/>
    <lineage>
        <taxon>Bacteria</taxon>
        <taxon>Pseudomonadati</taxon>
        <taxon>Pseudomonadota</taxon>
        <taxon>Betaproteobacteria</taxon>
        <taxon>Burkholderiales</taxon>
        <taxon>Oxalobacteraceae</taxon>
        <taxon>Sapientia</taxon>
    </lineage>
</organism>
<comment type="cofactor">
    <cofactor evidence="1">
        <name>pyridoxal 5'-phosphate</name>
        <dbReference type="ChEBI" id="CHEBI:597326"/>
    </cofactor>
</comment>
<dbReference type="GO" id="GO:0008732">
    <property type="term" value="F:L-allo-threonine aldolase activity"/>
    <property type="evidence" value="ECO:0007669"/>
    <property type="project" value="TreeGrafter"/>
</dbReference>
<dbReference type="PANTHER" id="PTHR48097">
    <property type="entry name" value="L-THREONINE ALDOLASE-RELATED"/>
    <property type="match status" value="1"/>
</dbReference>
<evidence type="ECO:0000256" key="3">
    <source>
        <dbReference type="ARBA" id="ARBA00011881"/>
    </source>
</evidence>
<evidence type="ECO:0000256" key="2">
    <source>
        <dbReference type="ARBA" id="ARBA00006966"/>
    </source>
</evidence>
<dbReference type="GO" id="GO:0006567">
    <property type="term" value="P:L-threonine catabolic process"/>
    <property type="evidence" value="ECO:0007669"/>
    <property type="project" value="TreeGrafter"/>
</dbReference>
<accession>A0A4R5W331</accession>
<comment type="subunit">
    <text evidence="3">Homotetramer.</text>
</comment>
<dbReference type="InterPro" id="IPR001597">
    <property type="entry name" value="ArAA_b-elim_lyase/Thr_aldolase"/>
</dbReference>
<dbReference type="GO" id="GO:0006545">
    <property type="term" value="P:glycine biosynthetic process"/>
    <property type="evidence" value="ECO:0007669"/>
    <property type="project" value="TreeGrafter"/>
</dbReference>
<dbReference type="Gene3D" id="3.40.640.10">
    <property type="entry name" value="Type I PLP-dependent aspartate aminotransferase-like (Major domain)"/>
    <property type="match status" value="1"/>
</dbReference>
<evidence type="ECO:0000256" key="4">
    <source>
        <dbReference type="ARBA" id="ARBA00022898"/>
    </source>
</evidence>
<dbReference type="Gene3D" id="3.90.1150.10">
    <property type="entry name" value="Aspartate Aminotransferase, domain 1"/>
    <property type="match status" value="1"/>
</dbReference>
<dbReference type="Pfam" id="PF01212">
    <property type="entry name" value="Beta_elim_lyase"/>
    <property type="match status" value="1"/>
</dbReference>
<dbReference type="EMBL" id="SMYL01000002">
    <property type="protein sequence ID" value="TDK67144.1"/>
    <property type="molecule type" value="Genomic_DNA"/>
</dbReference>
<dbReference type="PANTHER" id="PTHR48097:SF9">
    <property type="entry name" value="L-THREONINE ALDOLASE"/>
    <property type="match status" value="1"/>
</dbReference>
<dbReference type="InterPro" id="IPR015424">
    <property type="entry name" value="PyrdxlP-dep_Trfase"/>
</dbReference>
<dbReference type="OrthoDB" id="9774495at2"/>
<gene>
    <name evidence="6" type="ORF">E2I14_05110</name>
</gene>
<dbReference type="Proteomes" id="UP000294829">
    <property type="component" value="Unassembled WGS sequence"/>
</dbReference>
<dbReference type="InterPro" id="IPR015421">
    <property type="entry name" value="PyrdxlP-dep_Trfase_major"/>
</dbReference>
<reference evidence="6 7" key="1">
    <citation type="submission" date="2019-03" db="EMBL/GenBank/DDBJ databases">
        <title>Sapientia aquatica gen. nov., sp. nov., isolated from a crater lake.</title>
        <authorList>
            <person name="Felfoldi T."/>
            <person name="Szabo A."/>
            <person name="Toth E."/>
            <person name="Schumann P."/>
            <person name="Keki Z."/>
            <person name="Marialigeti K."/>
            <person name="Mathe I."/>
        </authorList>
    </citation>
    <scope>NUCLEOTIDE SEQUENCE [LARGE SCALE GENOMIC DNA]</scope>
    <source>
        <strain evidence="6 7">SA-152</strain>
    </source>
</reference>
<name>A0A4R5W331_9BURK</name>
<feature type="domain" description="Aromatic amino acid beta-eliminating lyase/threonine aldolase" evidence="5">
    <location>
        <begin position="30"/>
        <end position="294"/>
    </location>
</feature>
<dbReference type="AlphaFoldDB" id="A0A4R5W331"/>
<evidence type="ECO:0000313" key="6">
    <source>
        <dbReference type="EMBL" id="TDK67144.1"/>
    </source>
</evidence>
<proteinExistence type="inferred from homology"/>
<evidence type="ECO:0000256" key="1">
    <source>
        <dbReference type="ARBA" id="ARBA00001933"/>
    </source>
</evidence>